<gene>
    <name evidence="4" type="ORF">POM88_018559</name>
</gene>
<dbReference type="PANTHER" id="PTHR47293">
    <property type="entry name" value="JACALIN-RELATED LECTIN 3"/>
    <property type="match status" value="1"/>
</dbReference>
<evidence type="ECO:0000256" key="2">
    <source>
        <dbReference type="ARBA" id="ARBA00022734"/>
    </source>
</evidence>
<dbReference type="SUPFAM" id="SSF51101">
    <property type="entry name" value="Mannose-binding lectins"/>
    <property type="match status" value="1"/>
</dbReference>
<feature type="domain" description="Jacalin-type lectin" evidence="3">
    <location>
        <begin position="1"/>
        <end position="167"/>
    </location>
</feature>
<keyword evidence="5" id="KW-1185">Reference proteome</keyword>
<dbReference type="Gene3D" id="2.100.10.30">
    <property type="entry name" value="Jacalin-like lectin domain"/>
    <property type="match status" value="1"/>
</dbReference>
<dbReference type="SMART" id="SM00915">
    <property type="entry name" value="Jacalin"/>
    <property type="match status" value="1"/>
</dbReference>
<name>A0AAD8IRN7_9APIA</name>
<dbReference type="InterPro" id="IPR036404">
    <property type="entry name" value="Jacalin-like_lectin_dom_sf"/>
</dbReference>
<evidence type="ECO:0000313" key="4">
    <source>
        <dbReference type="EMBL" id="KAK1390381.1"/>
    </source>
</evidence>
<dbReference type="PROSITE" id="PS51752">
    <property type="entry name" value="JACALIN_LECTIN"/>
    <property type="match status" value="1"/>
</dbReference>
<evidence type="ECO:0000256" key="1">
    <source>
        <dbReference type="ARBA" id="ARBA00006568"/>
    </source>
</evidence>
<protein>
    <submittedName>
        <fullName evidence="4">Jacalin-type lectin domain-containing protein</fullName>
    </submittedName>
</protein>
<dbReference type="EMBL" id="JAUIZM010000004">
    <property type="protein sequence ID" value="KAK1390381.1"/>
    <property type="molecule type" value="Genomic_DNA"/>
</dbReference>
<proteinExistence type="inferred from homology"/>
<keyword evidence="2" id="KW-0430">Lectin</keyword>
<sequence length="189" mass="21709">MLKIVPTFTPSGASWDHQGKSEISQIFISCSEYRIDFIQFAYVENGKAVLSERIGMQQGCNNLKTITFDYPSEYITRVSGCYESYYYGYNYLCSITFHTNKGRYGPYKPSIGGGHPELDWPDESVIFDELDAIHVKKFDYEVGGEFYGFFGTQRRDGIEVMGFYMKPLQMDNQSEADATTTIVPYARRR</sequence>
<dbReference type="GO" id="GO:0030246">
    <property type="term" value="F:carbohydrate binding"/>
    <property type="evidence" value="ECO:0007669"/>
    <property type="project" value="UniProtKB-KW"/>
</dbReference>
<dbReference type="Pfam" id="PF01419">
    <property type="entry name" value="Jacalin"/>
    <property type="match status" value="1"/>
</dbReference>
<reference evidence="4" key="2">
    <citation type="submission" date="2023-05" db="EMBL/GenBank/DDBJ databases">
        <authorList>
            <person name="Schelkunov M.I."/>
        </authorList>
    </citation>
    <scope>NUCLEOTIDE SEQUENCE</scope>
    <source>
        <strain evidence="4">Hsosn_3</strain>
        <tissue evidence="4">Leaf</tissue>
    </source>
</reference>
<dbReference type="PANTHER" id="PTHR47293:SF70">
    <property type="entry name" value="JACALIN-RELATED LECTIN 24-RELATED"/>
    <property type="match status" value="1"/>
</dbReference>
<organism evidence="4 5">
    <name type="scientific">Heracleum sosnowskyi</name>
    <dbReference type="NCBI Taxonomy" id="360622"/>
    <lineage>
        <taxon>Eukaryota</taxon>
        <taxon>Viridiplantae</taxon>
        <taxon>Streptophyta</taxon>
        <taxon>Embryophyta</taxon>
        <taxon>Tracheophyta</taxon>
        <taxon>Spermatophyta</taxon>
        <taxon>Magnoliopsida</taxon>
        <taxon>eudicotyledons</taxon>
        <taxon>Gunneridae</taxon>
        <taxon>Pentapetalae</taxon>
        <taxon>asterids</taxon>
        <taxon>campanulids</taxon>
        <taxon>Apiales</taxon>
        <taxon>Apiaceae</taxon>
        <taxon>Apioideae</taxon>
        <taxon>apioid superclade</taxon>
        <taxon>Tordylieae</taxon>
        <taxon>Tordyliinae</taxon>
        <taxon>Heracleum</taxon>
    </lineage>
</organism>
<evidence type="ECO:0000313" key="5">
    <source>
        <dbReference type="Proteomes" id="UP001237642"/>
    </source>
</evidence>
<evidence type="ECO:0000259" key="3">
    <source>
        <dbReference type="PROSITE" id="PS51752"/>
    </source>
</evidence>
<comment type="similarity">
    <text evidence="1">Belongs to the jacalin lectin family.</text>
</comment>
<dbReference type="Proteomes" id="UP001237642">
    <property type="component" value="Unassembled WGS sequence"/>
</dbReference>
<reference evidence="4" key="1">
    <citation type="submission" date="2023-02" db="EMBL/GenBank/DDBJ databases">
        <title>Genome of toxic invasive species Heracleum sosnowskyi carries increased number of genes despite the absence of recent whole-genome duplications.</title>
        <authorList>
            <person name="Schelkunov M."/>
            <person name="Shtratnikova V."/>
            <person name="Makarenko M."/>
            <person name="Klepikova A."/>
            <person name="Omelchenko D."/>
            <person name="Novikova G."/>
            <person name="Obukhova E."/>
            <person name="Bogdanov V."/>
            <person name="Penin A."/>
            <person name="Logacheva M."/>
        </authorList>
    </citation>
    <scope>NUCLEOTIDE SEQUENCE</scope>
    <source>
        <strain evidence="4">Hsosn_3</strain>
        <tissue evidence="4">Leaf</tissue>
    </source>
</reference>
<dbReference type="InterPro" id="IPR001229">
    <property type="entry name" value="Jacalin-like_lectin_dom"/>
</dbReference>
<dbReference type="AlphaFoldDB" id="A0AAD8IRN7"/>
<comment type="caution">
    <text evidence="4">The sequence shown here is derived from an EMBL/GenBank/DDBJ whole genome shotgun (WGS) entry which is preliminary data.</text>
</comment>
<accession>A0AAD8IRN7</accession>